<dbReference type="SUPFAM" id="SSF52540">
    <property type="entry name" value="P-loop containing nucleoside triphosphate hydrolases"/>
    <property type="match status" value="2"/>
</dbReference>
<gene>
    <name evidence="2" type="ORF">DSCA_44480</name>
</gene>
<dbReference type="KEGG" id="dalk:DSCA_44480"/>
<keyword evidence="3" id="KW-1185">Reference proteome</keyword>
<dbReference type="InterPro" id="IPR013153">
    <property type="entry name" value="Prk_AAA"/>
</dbReference>
<dbReference type="OrthoDB" id="9761914at2"/>
<sequence length="762" mass="89218">MENIKKAMRHIDTGTAGATRRKPIPFSDFLQVVLDTPVATIRNVFQVFHDLFKAHVGEGVDEYPNDPESIQYVSYDCSRLFVEGSDHPFFADRLFANRLVNHVEALRSGAQQNKIYIFDGPHGCGKSTFLNNLLKRFEEYANTDAGKRYETIWRLDRRQLEHEGDNETASILESLFRMQQHPDKKQFEKVRTMALPEADGQFVEVPCPCHDNPLLLVPKSRRRQFLDDLFENNEFKYTLFTDKAFEWIFHEEPCTICGSLYDALLARLKSPAKVFEMVHAVPYTFNRRLGRGVSVFSPGDRPVKEIIQTNEYLQRLINRLFSDSNQVRYIYSRYAKTNNGIYALMDIKSHNIERLIELHNIISEGIHKVEDIEENVNSLFLALMNPEDKKNIKDIQSFSDRIVYINIPYVLDLNTEVEIYRNIFGAHIDGTFLPRVLHNFARVIISSRLSLRSEAMLEWIPEPEKYSRYCDKNLQLLKMEIFTGHIPGWLSEEDRKALTAKRRRRIIGESDNEGRQGISGRDSIKIFNTFYTTYAKSGELIDMAMLCKFFHGQKDLKASIPEGFLNSLLLMYDFSILQEVKESLYYYNEEQIHREILHYMFAVNFEPEATEVCNFTGEKVHITEELLDGFERRVLGEKVEKIKLLNFRKDTQKEYTTRTLTQEIMVAGTPPTQTRLFESLKERYVYNLKEKVFDPFLENENFRRAIKDYAQEDFKTYDKKIRDDVTFLMDNLMKRYRYTEQGAKAVCIYVIDNDLAGKFTKP</sequence>
<protein>
    <submittedName>
        <fullName evidence="2">ATPase AAA</fullName>
    </submittedName>
</protein>
<dbReference type="Gene3D" id="3.40.50.300">
    <property type="entry name" value="P-loop containing nucleotide triphosphate hydrolases"/>
    <property type="match status" value="1"/>
</dbReference>
<dbReference type="EMBL" id="AP021874">
    <property type="protein sequence ID" value="BBO70518.1"/>
    <property type="molecule type" value="Genomic_DNA"/>
</dbReference>
<reference evidence="2 3" key="1">
    <citation type="submission" date="2019-11" db="EMBL/GenBank/DDBJ databases">
        <title>Comparative genomics of hydrocarbon-degrading Desulfosarcina strains.</title>
        <authorList>
            <person name="Watanabe M."/>
            <person name="Kojima H."/>
            <person name="Fukui M."/>
        </authorList>
    </citation>
    <scope>NUCLEOTIDE SEQUENCE [LARGE SCALE GENOMIC DNA]</scope>
    <source>
        <strain evidence="2 3">PL12</strain>
    </source>
</reference>
<dbReference type="InterPro" id="IPR010650">
    <property type="entry name" value="PrkA_C"/>
</dbReference>
<evidence type="ECO:0000259" key="1">
    <source>
        <dbReference type="SMART" id="SM00763"/>
    </source>
</evidence>
<dbReference type="PANTHER" id="PTHR30267:SF2">
    <property type="entry name" value="PROTEIN PRKA"/>
    <property type="match status" value="1"/>
</dbReference>
<evidence type="ECO:0000313" key="3">
    <source>
        <dbReference type="Proteomes" id="UP000427906"/>
    </source>
</evidence>
<proteinExistence type="predicted"/>
<feature type="domain" description="PrkA AAA" evidence="1">
    <location>
        <begin position="24"/>
        <end position="456"/>
    </location>
</feature>
<dbReference type="GO" id="GO:0004672">
    <property type="term" value="F:protein kinase activity"/>
    <property type="evidence" value="ECO:0007669"/>
    <property type="project" value="TreeGrafter"/>
</dbReference>
<dbReference type="Pfam" id="PF08298">
    <property type="entry name" value="AAA_PrkA"/>
    <property type="match status" value="1"/>
</dbReference>
<accession>A0A5K7YNZ2</accession>
<dbReference type="AlphaFoldDB" id="A0A5K7YNZ2"/>
<dbReference type="PANTHER" id="PTHR30267">
    <property type="entry name" value="PROTEIN KINASE PRKA"/>
    <property type="match status" value="1"/>
</dbReference>
<dbReference type="InterPro" id="IPR027417">
    <property type="entry name" value="P-loop_NTPase"/>
</dbReference>
<dbReference type="RefSeq" id="WP_155318461.1">
    <property type="nucleotide sequence ID" value="NZ_AP021874.1"/>
</dbReference>
<evidence type="ECO:0000313" key="2">
    <source>
        <dbReference type="EMBL" id="BBO70518.1"/>
    </source>
</evidence>
<dbReference type="Proteomes" id="UP000427906">
    <property type="component" value="Chromosome"/>
</dbReference>
<dbReference type="SMART" id="SM00763">
    <property type="entry name" value="AAA_PrkA"/>
    <property type="match status" value="1"/>
</dbReference>
<name>A0A5K7YNZ2_9BACT</name>
<dbReference type="Pfam" id="PF06798">
    <property type="entry name" value="PrkA"/>
    <property type="match status" value="1"/>
</dbReference>
<organism evidence="2 3">
    <name type="scientific">Desulfosarcina alkanivorans</name>
    <dbReference type="NCBI Taxonomy" id="571177"/>
    <lineage>
        <taxon>Bacteria</taxon>
        <taxon>Pseudomonadati</taxon>
        <taxon>Thermodesulfobacteriota</taxon>
        <taxon>Desulfobacteria</taxon>
        <taxon>Desulfobacterales</taxon>
        <taxon>Desulfosarcinaceae</taxon>
        <taxon>Desulfosarcina</taxon>
    </lineage>
</organism>